<dbReference type="EMBL" id="OX465084">
    <property type="protein sequence ID" value="CAI9295924.1"/>
    <property type="molecule type" value="Genomic_DNA"/>
</dbReference>
<dbReference type="PANTHER" id="PTHR31973:SF189">
    <property type="entry name" value="TRANSPOSASE, MUDR, PLANT, MULE TRANSPOSASE DOMAIN PROTEIN-RELATED"/>
    <property type="match status" value="1"/>
</dbReference>
<evidence type="ECO:0008006" key="3">
    <source>
        <dbReference type="Google" id="ProtNLM"/>
    </source>
</evidence>
<evidence type="ECO:0000313" key="2">
    <source>
        <dbReference type="Proteomes" id="UP001177003"/>
    </source>
</evidence>
<gene>
    <name evidence="1" type="ORF">LSALG_LOCUS34840</name>
</gene>
<reference evidence="1" key="1">
    <citation type="submission" date="2023-04" db="EMBL/GenBank/DDBJ databases">
        <authorList>
            <person name="Vijverberg K."/>
            <person name="Xiong W."/>
            <person name="Schranz E."/>
        </authorList>
    </citation>
    <scope>NUCLEOTIDE SEQUENCE</scope>
</reference>
<organism evidence="1 2">
    <name type="scientific">Lactuca saligna</name>
    <name type="common">Willowleaf lettuce</name>
    <dbReference type="NCBI Taxonomy" id="75948"/>
    <lineage>
        <taxon>Eukaryota</taxon>
        <taxon>Viridiplantae</taxon>
        <taxon>Streptophyta</taxon>
        <taxon>Embryophyta</taxon>
        <taxon>Tracheophyta</taxon>
        <taxon>Spermatophyta</taxon>
        <taxon>Magnoliopsida</taxon>
        <taxon>eudicotyledons</taxon>
        <taxon>Gunneridae</taxon>
        <taxon>Pentapetalae</taxon>
        <taxon>asterids</taxon>
        <taxon>campanulids</taxon>
        <taxon>Asterales</taxon>
        <taxon>Asteraceae</taxon>
        <taxon>Cichorioideae</taxon>
        <taxon>Cichorieae</taxon>
        <taxon>Lactucinae</taxon>
        <taxon>Lactuca</taxon>
    </lineage>
</organism>
<proteinExistence type="predicted"/>
<name>A0AA35ZPG9_LACSI</name>
<sequence>MNEIKKVEPLAYDHLMEKGPKTWSKAFFQTDRACDAYENGISESFNLVIETARKRPLIIMLEEIQIYVMERIYRQKIKGKSWDLTICPSIRLNLSKLRDLQRFWKVIPSGYQQYEVKLGYDAYVVDIGSMTYAYRTWQLTSYPCVHGYACIANLNRGCRGTTSSHFPPKGEGYQEDHQQKEKWIRLREKTKEKKHSDTKRGSVKKYSICRESGHNRTTCPQKPIEESSNASKVKVALAHEVGIDNESEVEKEPESEVDSFDVEFEDDVQPEVQPKVQDEVQLEVQDEVQDEVQPEVQLEFHPEVQAKVQPEVQVQVEDANQIIFQYQVEIPSFQVVVEQRARKPSEIITKLKIRKK</sequence>
<protein>
    <recommendedName>
        <fullName evidence="3">Zinc finger PMZ-type domain-containing protein</fullName>
    </recommendedName>
</protein>
<keyword evidence="2" id="KW-1185">Reference proteome</keyword>
<accession>A0AA35ZPG9</accession>
<dbReference type="AlphaFoldDB" id="A0AA35ZPG9"/>
<dbReference type="PANTHER" id="PTHR31973">
    <property type="entry name" value="POLYPROTEIN, PUTATIVE-RELATED"/>
    <property type="match status" value="1"/>
</dbReference>
<dbReference type="Proteomes" id="UP001177003">
    <property type="component" value="Chromosome 8"/>
</dbReference>
<evidence type="ECO:0000313" key="1">
    <source>
        <dbReference type="EMBL" id="CAI9295924.1"/>
    </source>
</evidence>